<comment type="function">
    <text evidence="1 8">Binds directly to 16S ribosomal RNA.</text>
</comment>
<keyword evidence="6 8" id="KW-0687">Ribonucleoprotein</keyword>
<proteinExistence type="inferred from homology"/>
<dbReference type="InterPro" id="IPR036510">
    <property type="entry name" value="Ribosomal_bS20_sf"/>
</dbReference>
<dbReference type="FunFam" id="1.20.58.110:FF:000001">
    <property type="entry name" value="30S ribosomal protein S20"/>
    <property type="match status" value="1"/>
</dbReference>
<dbReference type="InterPro" id="IPR002583">
    <property type="entry name" value="Ribosomal_bS20"/>
</dbReference>
<dbReference type="GO" id="GO:0003735">
    <property type="term" value="F:structural constituent of ribosome"/>
    <property type="evidence" value="ECO:0007669"/>
    <property type="project" value="InterPro"/>
</dbReference>
<keyword evidence="4 8" id="KW-0694">RNA-binding</keyword>
<dbReference type="SUPFAM" id="SSF46992">
    <property type="entry name" value="Ribosomal protein S20"/>
    <property type="match status" value="1"/>
</dbReference>
<keyword evidence="5 8" id="KW-0689">Ribosomal protein</keyword>
<name>A0AA35CPL0_9FIRM</name>
<dbReference type="PANTHER" id="PTHR33398:SF1">
    <property type="entry name" value="SMALL RIBOSOMAL SUBUNIT PROTEIN BS20C"/>
    <property type="match status" value="1"/>
</dbReference>
<feature type="region of interest" description="Disordered" evidence="9">
    <location>
        <begin position="69"/>
        <end position="89"/>
    </location>
</feature>
<sequence length="89" mass="9682">MANHKSAVKAARRAAKRALRNRMWKSMVKTAIRRVREAVLAGNAEAAQGFLSKAFKVIDKAASKGVLHPNTAARKKSRLARSLAKSQTA</sequence>
<evidence type="ECO:0000256" key="3">
    <source>
        <dbReference type="ARBA" id="ARBA00022730"/>
    </source>
</evidence>
<keyword evidence="3 8" id="KW-0699">rRNA-binding</keyword>
<dbReference type="Pfam" id="PF01649">
    <property type="entry name" value="Ribosomal_S20p"/>
    <property type="match status" value="1"/>
</dbReference>
<evidence type="ECO:0000313" key="11">
    <source>
        <dbReference type="Proteomes" id="UP001163687"/>
    </source>
</evidence>
<evidence type="ECO:0000256" key="5">
    <source>
        <dbReference type="ARBA" id="ARBA00022980"/>
    </source>
</evidence>
<dbReference type="Gene3D" id="1.20.58.110">
    <property type="entry name" value="Ribosomal protein S20"/>
    <property type="match status" value="1"/>
</dbReference>
<dbReference type="RefSeq" id="WP_264842098.1">
    <property type="nucleotide sequence ID" value="NZ_AP025628.1"/>
</dbReference>
<dbReference type="NCBIfam" id="TIGR00029">
    <property type="entry name" value="S20"/>
    <property type="match status" value="1"/>
</dbReference>
<gene>
    <name evidence="8" type="primary">rpsT</name>
    <name evidence="10" type="ORF">caldi_25400</name>
</gene>
<dbReference type="EMBL" id="AP025628">
    <property type="protein sequence ID" value="BDG61450.1"/>
    <property type="molecule type" value="Genomic_DNA"/>
</dbReference>
<dbReference type="HAMAP" id="MF_00500">
    <property type="entry name" value="Ribosomal_bS20"/>
    <property type="match status" value="1"/>
</dbReference>
<dbReference type="Proteomes" id="UP001163687">
    <property type="component" value="Chromosome"/>
</dbReference>
<dbReference type="KEGG" id="cmic:caldi_25400"/>
<evidence type="ECO:0000256" key="1">
    <source>
        <dbReference type="ARBA" id="ARBA00003134"/>
    </source>
</evidence>
<evidence type="ECO:0000256" key="7">
    <source>
        <dbReference type="ARBA" id="ARBA00035136"/>
    </source>
</evidence>
<evidence type="ECO:0000256" key="6">
    <source>
        <dbReference type="ARBA" id="ARBA00023274"/>
    </source>
</evidence>
<evidence type="ECO:0000256" key="4">
    <source>
        <dbReference type="ARBA" id="ARBA00022884"/>
    </source>
</evidence>
<dbReference type="GO" id="GO:0015935">
    <property type="term" value="C:small ribosomal subunit"/>
    <property type="evidence" value="ECO:0007669"/>
    <property type="project" value="TreeGrafter"/>
</dbReference>
<accession>A0AA35CPL0</accession>
<dbReference type="AlphaFoldDB" id="A0AA35CPL0"/>
<dbReference type="PANTHER" id="PTHR33398">
    <property type="entry name" value="30S RIBOSOMAL PROTEIN S20"/>
    <property type="match status" value="1"/>
</dbReference>
<evidence type="ECO:0000256" key="8">
    <source>
        <dbReference type="HAMAP-Rule" id="MF_00500"/>
    </source>
</evidence>
<dbReference type="GO" id="GO:0070181">
    <property type="term" value="F:small ribosomal subunit rRNA binding"/>
    <property type="evidence" value="ECO:0007669"/>
    <property type="project" value="TreeGrafter"/>
</dbReference>
<dbReference type="GO" id="GO:0006412">
    <property type="term" value="P:translation"/>
    <property type="evidence" value="ECO:0007669"/>
    <property type="project" value="UniProtKB-UniRule"/>
</dbReference>
<organism evidence="10 11">
    <name type="scientific">Caldinitratiruptor microaerophilus</name>
    <dbReference type="NCBI Taxonomy" id="671077"/>
    <lineage>
        <taxon>Bacteria</taxon>
        <taxon>Bacillati</taxon>
        <taxon>Bacillota</taxon>
        <taxon>Clostridia</taxon>
        <taxon>Eubacteriales</taxon>
        <taxon>Symbiobacteriaceae</taxon>
        <taxon>Caldinitratiruptor</taxon>
    </lineage>
</organism>
<protein>
    <recommendedName>
        <fullName evidence="7 8">Small ribosomal subunit protein bS20</fullName>
    </recommendedName>
</protein>
<dbReference type="GO" id="GO:0005829">
    <property type="term" value="C:cytosol"/>
    <property type="evidence" value="ECO:0007669"/>
    <property type="project" value="TreeGrafter"/>
</dbReference>
<keyword evidence="11" id="KW-1185">Reference proteome</keyword>
<evidence type="ECO:0000256" key="2">
    <source>
        <dbReference type="ARBA" id="ARBA00007634"/>
    </source>
</evidence>
<reference evidence="10" key="1">
    <citation type="submission" date="2022-03" db="EMBL/GenBank/DDBJ databases">
        <title>Complete genome sequence of Caldinitratiruptor microaerophilus.</title>
        <authorList>
            <person name="Mukaiyama R."/>
            <person name="Nishiyama T."/>
            <person name="Ueda K."/>
        </authorList>
    </citation>
    <scope>NUCLEOTIDE SEQUENCE</scope>
    <source>
        <strain evidence="10">JCM 16183</strain>
    </source>
</reference>
<evidence type="ECO:0000313" key="10">
    <source>
        <dbReference type="EMBL" id="BDG61450.1"/>
    </source>
</evidence>
<comment type="similarity">
    <text evidence="2 8">Belongs to the bacterial ribosomal protein bS20 family.</text>
</comment>
<evidence type="ECO:0000256" key="9">
    <source>
        <dbReference type="SAM" id="MobiDB-lite"/>
    </source>
</evidence>